<keyword evidence="3" id="KW-0808">Transferase</keyword>
<comment type="similarity">
    <text evidence="11">Belongs to the SEDS family. FtsW subfamily.</text>
</comment>
<comment type="function">
    <text evidence="16">Peptidoglycan polymerase that is essential for cell division.</text>
</comment>
<feature type="transmembrane region" description="Helical" evidence="17">
    <location>
        <begin position="302"/>
        <end position="326"/>
    </location>
</feature>
<comment type="subcellular location">
    <subcellularLocation>
        <location evidence="1">Membrane</location>
        <topology evidence="1">Multi-pass membrane protein</topology>
    </subcellularLocation>
</comment>
<feature type="transmembrane region" description="Helical" evidence="17">
    <location>
        <begin position="60"/>
        <end position="78"/>
    </location>
</feature>
<comment type="catalytic activity">
    <reaction evidence="15">
        <text>[GlcNAc-(1-&gt;4)-Mur2Ac(oyl-L-Ala-gamma-D-Glu-L-Lys-D-Ala-D-Ala)](n)-di-trans,octa-cis-undecaprenyl diphosphate + beta-D-GlcNAc-(1-&gt;4)-Mur2Ac(oyl-L-Ala-gamma-D-Glu-L-Lys-D-Ala-D-Ala)-di-trans,octa-cis-undecaprenyl diphosphate = [GlcNAc-(1-&gt;4)-Mur2Ac(oyl-L-Ala-gamma-D-Glu-L-Lys-D-Ala-D-Ala)](n+1)-di-trans,octa-cis-undecaprenyl diphosphate + di-trans,octa-cis-undecaprenyl diphosphate + H(+)</text>
        <dbReference type="Rhea" id="RHEA:23708"/>
        <dbReference type="Rhea" id="RHEA-COMP:9602"/>
        <dbReference type="Rhea" id="RHEA-COMP:9603"/>
        <dbReference type="ChEBI" id="CHEBI:15378"/>
        <dbReference type="ChEBI" id="CHEBI:58405"/>
        <dbReference type="ChEBI" id="CHEBI:60033"/>
        <dbReference type="ChEBI" id="CHEBI:78435"/>
        <dbReference type="EC" id="2.4.99.28"/>
    </reaction>
</comment>
<evidence type="ECO:0000256" key="15">
    <source>
        <dbReference type="ARBA" id="ARBA00049902"/>
    </source>
</evidence>
<proteinExistence type="inferred from homology"/>
<evidence type="ECO:0000256" key="7">
    <source>
        <dbReference type="ARBA" id="ARBA00022989"/>
    </source>
</evidence>
<dbReference type="GO" id="GO:0008955">
    <property type="term" value="F:peptidoglycan glycosyltransferase activity"/>
    <property type="evidence" value="ECO:0007669"/>
    <property type="project" value="UniProtKB-EC"/>
</dbReference>
<evidence type="ECO:0000256" key="6">
    <source>
        <dbReference type="ARBA" id="ARBA00022984"/>
    </source>
</evidence>
<keyword evidence="2" id="KW-0328">Glycosyltransferase</keyword>
<dbReference type="Pfam" id="PF01098">
    <property type="entry name" value="FTSW_RODA_SPOVE"/>
    <property type="match status" value="1"/>
</dbReference>
<accession>A0A4R5N802</accession>
<feature type="transmembrane region" description="Helical" evidence="17">
    <location>
        <begin position="269"/>
        <end position="290"/>
    </location>
</feature>
<evidence type="ECO:0000256" key="10">
    <source>
        <dbReference type="ARBA" id="ARBA00033270"/>
    </source>
</evidence>
<evidence type="ECO:0000256" key="5">
    <source>
        <dbReference type="ARBA" id="ARBA00022960"/>
    </source>
</evidence>
<evidence type="ECO:0000313" key="19">
    <source>
        <dbReference type="Proteomes" id="UP000295681"/>
    </source>
</evidence>
<dbReference type="EC" id="2.4.99.28" evidence="14"/>
<comment type="caution">
    <text evidence="18">The sequence shown here is derived from an EMBL/GenBank/DDBJ whole genome shotgun (WGS) entry which is preliminary data.</text>
</comment>
<keyword evidence="8 17" id="KW-0472">Membrane</keyword>
<dbReference type="InterPro" id="IPR001182">
    <property type="entry name" value="FtsW/RodA"/>
</dbReference>
<dbReference type="GO" id="GO:0015648">
    <property type="term" value="F:lipid-linked peptidoglycan transporter activity"/>
    <property type="evidence" value="ECO:0007669"/>
    <property type="project" value="TreeGrafter"/>
</dbReference>
<evidence type="ECO:0000256" key="17">
    <source>
        <dbReference type="SAM" id="Phobius"/>
    </source>
</evidence>
<dbReference type="GO" id="GO:0005886">
    <property type="term" value="C:plasma membrane"/>
    <property type="evidence" value="ECO:0007669"/>
    <property type="project" value="TreeGrafter"/>
</dbReference>
<dbReference type="EMBL" id="PUFI01000014">
    <property type="protein sequence ID" value="TDG68032.1"/>
    <property type="molecule type" value="Genomic_DNA"/>
</dbReference>
<evidence type="ECO:0000256" key="11">
    <source>
        <dbReference type="ARBA" id="ARBA00038053"/>
    </source>
</evidence>
<reference evidence="18 19" key="1">
    <citation type="journal article" date="2019" name="Appl. Microbiol. Biotechnol.">
        <title>Uncovering carbohydrate metabolism through a genotype-phenotype association study of 56 lactic acid bacteria genomes.</title>
        <authorList>
            <person name="Buron-Moles G."/>
            <person name="Chailyan A."/>
            <person name="Dolejs I."/>
            <person name="Forster J."/>
            <person name="Miks M.H."/>
        </authorList>
    </citation>
    <scope>NUCLEOTIDE SEQUENCE [LARGE SCALE GENOMIC DNA]</scope>
    <source>
        <strain evidence="18 19">ATCC 700006</strain>
    </source>
</reference>
<protein>
    <recommendedName>
        <fullName evidence="12">Probable peptidoglycan glycosyltransferase FtsW</fullName>
        <ecNumber evidence="14">2.4.99.28</ecNumber>
    </recommendedName>
    <alternativeName>
        <fullName evidence="13">Cell division protein FtsW</fullName>
    </alternativeName>
    <alternativeName>
        <fullName evidence="10">Cell wall polymerase</fullName>
    </alternativeName>
    <alternativeName>
        <fullName evidence="9">Peptidoglycan polymerase</fullName>
    </alternativeName>
</protein>
<evidence type="ECO:0000256" key="16">
    <source>
        <dbReference type="ARBA" id="ARBA00049966"/>
    </source>
</evidence>
<feature type="transmembrane region" description="Helical" evidence="17">
    <location>
        <begin position="30"/>
        <end position="48"/>
    </location>
</feature>
<evidence type="ECO:0000256" key="8">
    <source>
        <dbReference type="ARBA" id="ARBA00023136"/>
    </source>
</evidence>
<keyword evidence="6" id="KW-0573">Peptidoglycan synthesis</keyword>
<dbReference type="Proteomes" id="UP000295681">
    <property type="component" value="Unassembled WGS sequence"/>
</dbReference>
<dbReference type="AlphaFoldDB" id="A0A4R5N802"/>
<gene>
    <name evidence="18" type="ORF">C5L23_000338</name>
</gene>
<evidence type="ECO:0000256" key="9">
    <source>
        <dbReference type="ARBA" id="ARBA00032370"/>
    </source>
</evidence>
<feature type="transmembrane region" description="Helical" evidence="17">
    <location>
        <begin position="332"/>
        <end position="358"/>
    </location>
</feature>
<keyword evidence="19" id="KW-1185">Reference proteome</keyword>
<evidence type="ECO:0000256" key="12">
    <source>
        <dbReference type="ARBA" id="ARBA00041185"/>
    </source>
</evidence>
<evidence type="ECO:0000256" key="3">
    <source>
        <dbReference type="ARBA" id="ARBA00022679"/>
    </source>
</evidence>
<feature type="transmembrane region" description="Helical" evidence="17">
    <location>
        <begin position="84"/>
        <end position="110"/>
    </location>
</feature>
<feature type="transmembrane region" description="Helical" evidence="17">
    <location>
        <begin position="229"/>
        <end position="249"/>
    </location>
</feature>
<dbReference type="GO" id="GO:0051301">
    <property type="term" value="P:cell division"/>
    <property type="evidence" value="ECO:0007669"/>
    <property type="project" value="InterPro"/>
</dbReference>
<evidence type="ECO:0000256" key="13">
    <source>
        <dbReference type="ARBA" id="ARBA00041418"/>
    </source>
</evidence>
<evidence type="ECO:0000256" key="14">
    <source>
        <dbReference type="ARBA" id="ARBA00044770"/>
    </source>
</evidence>
<feature type="transmembrane region" description="Helical" evidence="17">
    <location>
        <begin position="131"/>
        <end position="164"/>
    </location>
</feature>
<dbReference type="GO" id="GO:0009252">
    <property type="term" value="P:peptidoglycan biosynthetic process"/>
    <property type="evidence" value="ECO:0007669"/>
    <property type="project" value="UniProtKB-KW"/>
</dbReference>
<keyword evidence="5" id="KW-0133">Cell shape</keyword>
<organism evidence="18 19">
    <name type="scientific">Leuconostoc fallax</name>
    <dbReference type="NCBI Taxonomy" id="1251"/>
    <lineage>
        <taxon>Bacteria</taxon>
        <taxon>Bacillati</taxon>
        <taxon>Bacillota</taxon>
        <taxon>Bacilli</taxon>
        <taxon>Lactobacillales</taxon>
        <taxon>Lactobacillaceae</taxon>
        <taxon>Leuconostoc</taxon>
    </lineage>
</organism>
<dbReference type="GO" id="GO:0008360">
    <property type="term" value="P:regulation of cell shape"/>
    <property type="evidence" value="ECO:0007669"/>
    <property type="project" value="UniProtKB-KW"/>
</dbReference>
<sequence>MPFAVLSALGIVMVFSASQSSAIINFIKQLIFVVIGCMGAFFFFHMNLNVLRGKKILERILWIIIVSLLLARFAFPPVNGAHGWMNFGLITIQPAEFLKLALILYFADYLSKNPWNERLRIRSQQIIQFSAWRWPAAALVLVIFMPDNGNAMITLMILLVILLASGISRLWGATVVALFSLGFAILPTLIKLVVPASYFNNTSQHYAVSRLINFVNPWENPDASRQLLYGYYAIAHGGLFGVGLGNSLIKPYLPESNTDFIMAIFGEEMGAIATIAVLVLMLILIVRIILIGIRASQQYHRLMMFGIATLLFMQTFVNLGGVIGLLPITGVVFPFISGGGSSYIVMSAGVGMSLNIAAHQKKLVRAHRDDIIARKERL</sequence>
<dbReference type="PANTHER" id="PTHR30474">
    <property type="entry name" value="CELL CYCLE PROTEIN"/>
    <property type="match status" value="1"/>
</dbReference>
<keyword evidence="7 17" id="KW-1133">Transmembrane helix</keyword>
<evidence type="ECO:0000313" key="18">
    <source>
        <dbReference type="EMBL" id="TDG68032.1"/>
    </source>
</evidence>
<dbReference type="PANTHER" id="PTHR30474:SF2">
    <property type="entry name" value="PEPTIDOGLYCAN GLYCOSYLTRANSFERASE FTSW-RELATED"/>
    <property type="match status" value="1"/>
</dbReference>
<keyword evidence="4 17" id="KW-0812">Transmembrane</keyword>
<name>A0A4R5N802_9LACO</name>
<evidence type="ECO:0000256" key="1">
    <source>
        <dbReference type="ARBA" id="ARBA00004141"/>
    </source>
</evidence>
<feature type="transmembrane region" description="Helical" evidence="17">
    <location>
        <begin position="170"/>
        <end position="194"/>
    </location>
</feature>
<evidence type="ECO:0000256" key="4">
    <source>
        <dbReference type="ARBA" id="ARBA00022692"/>
    </source>
</evidence>
<evidence type="ECO:0000256" key="2">
    <source>
        <dbReference type="ARBA" id="ARBA00022676"/>
    </source>
</evidence>
<dbReference type="STRING" id="907931.GCA_000165675_01014"/>
<dbReference type="GO" id="GO:0032153">
    <property type="term" value="C:cell division site"/>
    <property type="evidence" value="ECO:0007669"/>
    <property type="project" value="TreeGrafter"/>
</dbReference>